<gene>
    <name evidence="1" type="ORF">OVA965_LOCUS36781</name>
    <name evidence="2" type="ORF">TMI583_LOCUS37813</name>
</gene>
<dbReference type="AlphaFoldDB" id="A0A8S2FKE7"/>
<evidence type="ECO:0008006" key="4">
    <source>
        <dbReference type="Google" id="ProtNLM"/>
    </source>
</evidence>
<feature type="non-terminal residue" evidence="1">
    <location>
        <position position="1"/>
    </location>
</feature>
<dbReference type="EMBL" id="CAJNOK010033738">
    <property type="protein sequence ID" value="CAF1497374.1"/>
    <property type="molecule type" value="Genomic_DNA"/>
</dbReference>
<dbReference type="EMBL" id="CAJOBA010055735">
    <property type="protein sequence ID" value="CAF4286226.1"/>
    <property type="molecule type" value="Genomic_DNA"/>
</dbReference>
<evidence type="ECO:0000313" key="3">
    <source>
        <dbReference type="Proteomes" id="UP000677228"/>
    </source>
</evidence>
<accession>A0A8S2FKE7</accession>
<dbReference type="Gene3D" id="2.60.120.200">
    <property type="match status" value="1"/>
</dbReference>
<dbReference type="SUPFAM" id="SSF49899">
    <property type="entry name" value="Concanavalin A-like lectins/glucanases"/>
    <property type="match status" value="1"/>
</dbReference>
<comment type="caution">
    <text evidence="1">The sequence shown here is derived from an EMBL/GenBank/DDBJ whole genome shotgun (WGS) entry which is preliminary data.</text>
</comment>
<sequence>FRRRKATTTTNAPFTTMILWTFDGDANDFSGIYNGQAVNNPTYISPGYTGYGSMLHLQGALNQSVVVTTPVLNLAYTSLTMEAWIYPMNVSSNADDSIFSQCQALATDQCLHFALASGYLRMRFFNDGSQGATRFTPNKWYHIACVYDYTLSAQVVYVTTPYQNDI</sequence>
<evidence type="ECO:0000313" key="2">
    <source>
        <dbReference type="EMBL" id="CAF4286226.1"/>
    </source>
</evidence>
<dbReference type="Pfam" id="PF13385">
    <property type="entry name" value="Laminin_G_3"/>
    <property type="match status" value="1"/>
</dbReference>
<protein>
    <recommendedName>
        <fullName evidence="4">LamG domain-containing protein</fullName>
    </recommendedName>
</protein>
<reference evidence="1" key="1">
    <citation type="submission" date="2021-02" db="EMBL/GenBank/DDBJ databases">
        <authorList>
            <person name="Nowell W R."/>
        </authorList>
    </citation>
    <scope>NUCLEOTIDE SEQUENCE</scope>
</reference>
<dbReference type="InterPro" id="IPR013320">
    <property type="entry name" value="ConA-like_dom_sf"/>
</dbReference>
<dbReference type="Proteomes" id="UP000677228">
    <property type="component" value="Unassembled WGS sequence"/>
</dbReference>
<dbReference type="Proteomes" id="UP000682733">
    <property type="component" value="Unassembled WGS sequence"/>
</dbReference>
<proteinExistence type="predicted"/>
<organism evidence="1 3">
    <name type="scientific">Didymodactylos carnosus</name>
    <dbReference type="NCBI Taxonomy" id="1234261"/>
    <lineage>
        <taxon>Eukaryota</taxon>
        <taxon>Metazoa</taxon>
        <taxon>Spiralia</taxon>
        <taxon>Gnathifera</taxon>
        <taxon>Rotifera</taxon>
        <taxon>Eurotatoria</taxon>
        <taxon>Bdelloidea</taxon>
        <taxon>Philodinida</taxon>
        <taxon>Philodinidae</taxon>
        <taxon>Didymodactylos</taxon>
    </lineage>
</organism>
<evidence type="ECO:0000313" key="1">
    <source>
        <dbReference type="EMBL" id="CAF1497374.1"/>
    </source>
</evidence>
<name>A0A8S2FKE7_9BILA</name>